<organism evidence="2 3">
    <name type="scientific">Trichoderma parareesei</name>
    <name type="common">Filamentous fungus</name>
    <dbReference type="NCBI Taxonomy" id="858221"/>
    <lineage>
        <taxon>Eukaryota</taxon>
        <taxon>Fungi</taxon>
        <taxon>Dikarya</taxon>
        <taxon>Ascomycota</taxon>
        <taxon>Pezizomycotina</taxon>
        <taxon>Sordariomycetes</taxon>
        <taxon>Hypocreomycetidae</taxon>
        <taxon>Hypocreales</taxon>
        <taxon>Hypocreaceae</taxon>
        <taxon>Trichoderma</taxon>
    </lineage>
</organism>
<reference evidence="2 3" key="1">
    <citation type="journal article" date="2015" name="Genome Announc.">
        <title>Genome sequence and annotation of Trichoderma parareesei, the ancestor of the cellulase producer Trichoderma reesei.</title>
        <authorList>
            <person name="Yang D."/>
            <person name="Pomraning K."/>
            <person name="Kopchinskiy A."/>
            <person name="Karimi Aghcheh R."/>
            <person name="Atanasova L."/>
            <person name="Chenthamara K."/>
            <person name="Baker S.E."/>
            <person name="Zhang R."/>
            <person name="Shen Q."/>
            <person name="Freitag M."/>
            <person name="Kubicek C.P."/>
            <person name="Druzhinina I.S."/>
        </authorList>
    </citation>
    <scope>NUCLEOTIDE SEQUENCE [LARGE SCALE GENOMIC DNA]</scope>
    <source>
        <strain evidence="2 3">CBS 125925</strain>
    </source>
</reference>
<dbReference type="PANTHER" id="PTHR46312">
    <property type="entry name" value="NACHT DOMAIN-CONTAINING PROTEIN"/>
    <property type="match status" value="1"/>
</dbReference>
<dbReference type="Pfam" id="PF23948">
    <property type="entry name" value="ARM_5"/>
    <property type="match status" value="1"/>
</dbReference>
<dbReference type="Pfam" id="PF23238">
    <property type="entry name" value="DUF7068"/>
    <property type="match status" value="1"/>
</dbReference>
<evidence type="ECO:0000313" key="3">
    <source>
        <dbReference type="Proteomes" id="UP000219286"/>
    </source>
</evidence>
<dbReference type="Proteomes" id="UP000219286">
    <property type="component" value="Unassembled WGS sequence"/>
</dbReference>
<evidence type="ECO:0000259" key="1">
    <source>
        <dbReference type="PROSITE" id="PS50837"/>
    </source>
</evidence>
<dbReference type="InterPro" id="IPR016024">
    <property type="entry name" value="ARM-type_fold"/>
</dbReference>
<feature type="domain" description="NACHT" evidence="1">
    <location>
        <begin position="533"/>
        <end position="649"/>
    </location>
</feature>
<dbReference type="InterPro" id="IPR007111">
    <property type="entry name" value="NACHT_NTPase"/>
</dbReference>
<dbReference type="PROSITE" id="PS50837">
    <property type="entry name" value="NACHT"/>
    <property type="match status" value="1"/>
</dbReference>
<protein>
    <recommendedName>
        <fullName evidence="1">NACHT domain-containing protein</fullName>
    </recommendedName>
</protein>
<dbReference type="PANTHER" id="PTHR46312:SF2">
    <property type="entry name" value="NUCLEOTIDE-BINDING OLIGOMERIZATION DOMAIN-CONTAINING PROTEIN 2-LIKE"/>
    <property type="match status" value="1"/>
</dbReference>
<dbReference type="InterPro" id="IPR055496">
    <property type="entry name" value="DUF7068"/>
</dbReference>
<gene>
    <name evidence="2" type="ORF">A9Z42_0041340</name>
</gene>
<proteinExistence type="predicted"/>
<dbReference type="SUPFAM" id="SSF52540">
    <property type="entry name" value="P-loop containing nucleoside triphosphate hydrolases"/>
    <property type="match status" value="1"/>
</dbReference>
<dbReference type="InterPro" id="IPR056251">
    <property type="entry name" value="Arm_rpt_dom"/>
</dbReference>
<name>A0A2H2ZKD7_TRIPA</name>
<dbReference type="Gene3D" id="3.40.50.300">
    <property type="entry name" value="P-loop containing nucleotide triphosphate hydrolases"/>
    <property type="match status" value="1"/>
</dbReference>
<dbReference type="OrthoDB" id="427518at2759"/>
<dbReference type="SUPFAM" id="SSF48371">
    <property type="entry name" value="ARM repeat"/>
    <property type="match status" value="2"/>
</dbReference>
<dbReference type="InterPro" id="IPR027417">
    <property type="entry name" value="P-loop_NTPase"/>
</dbReference>
<dbReference type="Pfam" id="PF05729">
    <property type="entry name" value="NACHT"/>
    <property type="match status" value="1"/>
</dbReference>
<comment type="caution">
    <text evidence="2">The sequence shown here is derived from an EMBL/GenBank/DDBJ whole genome shotgun (WGS) entry which is preliminary data.</text>
</comment>
<dbReference type="EMBL" id="LFMI01000426">
    <property type="protein sequence ID" value="OTA03630.1"/>
    <property type="molecule type" value="Genomic_DNA"/>
</dbReference>
<keyword evidence="3" id="KW-1185">Reference proteome</keyword>
<sequence length="1534" mass="172670">MAGSTESFCRPTSTNDLCHQLSLAGQPSTQNVAGRQPTARSTKELKALQALQLSMIDEFIQNPREAYAIEITPLASLVNVDDYVRLFDRFHNVISAAAVDGKIVDTELLRAFEAFLHCRQTGLAGTKLNLGSAMLSIQKALNRAVDAAHDQTKYNSIRALSAVLDAMNEAKSEDIADVKVQSLLRRLEKLRDHKELRLAEAASYSYQALLAIPTDVSPWKKIGSSAVKTLMGGAKVAVSVSSLNPSRLVEGLVDLTEVPELISSIIDVIKSCGDLVRDASGTGKAFKTLKKPKDWYIALRATDGLVRANAPKHLEALLRLPDLSCREGKDFLCGLCALLEMARSLNHGQVCDVLQAFITAQASRTKSCRVLEWARLVTRSPQLDSPNLPRYRRRKVYHSDVERARVIGQQPRRQLLDNAWRKCHRVREFYADQMLRDHYTDEDLKLLRIERLDGSKISLEECYINLAVVRTAGDEALGTDSDTPSPSPFSILRRLDIWEPPKSGRVDLETLFERRNGVSVGEAMDGSSRDIPMRILIRGQAGVGKTTLCKKMVYDFLYRDMWAEAIERVIWIPLRQIKSSLVSGGQSIANLLSGPLPDTEKAGDGTLGEALDRSFRDDPSRTLFILDGFDEVFRELFTPGNELLRKLINVPRVIITARPRGVNRELFQDIHLELEIIGFYPIQVKEYVEKHAGDHATEVHSFIERHPVVAGLARIPIQLDAICYSMMAGMLDGNRPPETMTELYHAIETSLWHKDVEMLEKRREGSDELVLKHEAQASYPDDVRRLCQAEINALQALSFTGLFNSIVEFDPAFLRSFHDVQGNITSHLSTPKAQPWFTDLDKLSILRTSDGPLTPATRSYHFLHLTIQELLAAQFFVHHWVLRKDLMVFDYKGKDTAPIGTEAFLLRKKYNPSYDVFWSFVSGIIQLQRDERALCRFFQVMEQEPRDLLGPAHLRLAMHCLAEVNSRAYEPASFANIRQSVQMKMKGWLFLDPNISTKTVQRLVGEPEYPEELLREAAGMMGADKTSLRTSFVYGLSARPRVSPGLVDFVVGWSRQFTDDYNDEVYDEEAFHLCLATTSLLWHAPRSTPSTLALFSKLLDHPDRHIYQHAAVTVWKIAENRTETEYSPLIVKGLIECLSVRNEDTRVSVLSLLKTVLDLPAAACERLQQLARQRPLWLRAYEDVDTAPLYEQPEKIRKALVELAETAKVESIRLSVSDGVEEEETEAPLGDRAEMISDTLRRWKDKVDEEFATLTLDSFMVDTLFDILDTRKNGLSASHLEGLAKFLTSGGMYYDIFDILFAYFRGQEDASAEVVAKLQRRHLDAPIVAPDAIFNSVAALLGGSGPLHRAVAAMILNQHPRLPPCVWEMLLDNLDVWEGRVRECALLFLATEWEHAKLMDMLLARFDVSNENGRIGAFPQELCGLIRDIAAQALTSSKAKASHIKHWAVNAVLKYPALEIMGLVVRLGEKHLSAVYRLWLEEALEESLSWYVEGSRLCIRTSSGVVAECLESEEMAVNFVRRLRDVQATMRIPS</sequence>
<evidence type="ECO:0000313" key="2">
    <source>
        <dbReference type="EMBL" id="OTA03630.1"/>
    </source>
</evidence>
<accession>A0A2H2ZKD7</accession>